<evidence type="ECO:0000313" key="6">
    <source>
        <dbReference type="Proteomes" id="UP000182489"/>
    </source>
</evidence>
<dbReference type="InterPro" id="IPR014883">
    <property type="entry name" value="VRR_NUC"/>
</dbReference>
<evidence type="ECO:0000259" key="4">
    <source>
        <dbReference type="SMART" id="SM00990"/>
    </source>
</evidence>
<comment type="cofactor">
    <cofactor evidence="1">
        <name>Mg(2+)</name>
        <dbReference type="ChEBI" id="CHEBI:18420"/>
    </cofactor>
</comment>
<evidence type="ECO:0000256" key="2">
    <source>
        <dbReference type="ARBA" id="ARBA00022722"/>
    </source>
</evidence>
<evidence type="ECO:0000313" key="5">
    <source>
        <dbReference type="EMBL" id="SFX61428.1"/>
    </source>
</evidence>
<gene>
    <name evidence="5" type="ORF">SAMN03097694_2599</name>
</gene>
<name>A0AB38C825_9BURK</name>
<dbReference type="Pfam" id="PF08774">
    <property type="entry name" value="VRR_NUC"/>
    <property type="match status" value="1"/>
</dbReference>
<organism evidence="5 6">
    <name type="scientific">Janthinobacterium lividum</name>
    <dbReference type="NCBI Taxonomy" id="29581"/>
    <lineage>
        <taxon>Bacteria</taxon>
        <taxon>Pseudomonadati</taxon>
        <taxon>Pseudomonadota</taxon>
        <taxon>Betaproteobacteria</taxon>
        <taxon>Burkholderiales</taxon>
        <taxon>Oxalobacteraceae</taxon>
        <taxon>Janthinobacterium</taxon>
    </lineage>
</organism>
<evidence type="ECO:0000256" key="3">
    <source>
        <dbReference type="ARBA" id="ARBA00022801"/>
    </source>
</evidence>
<proteinExistence type="predicted"/>
<keyword evidence="2" id="KW-0540">Nuclease</keyword>
<feature type="domain" description="VRR-NUC" evidence="4">
    <location>
        <begin position="83"/>
        <end position="198"/>
    </location>
</feature>
<accession>A0AB38C825</accession>
<dbReference type="SMART" id="SM00990">
    <property type="entry name" value="VRR_NUC"/>
    <property type="match status" value="1"/>
</dbReference>
<dbReference type="GO" id="GO:0016788">
    <property type="term" value="F:hydrolase activity, acting on ester bonds"/>
    <property type="evidence" value="ECO:0007669"/>
    <property type="project" value="InterPro"/>
</dbReference>
<comment type="caution">
    <text evidence="5">The sequence shown here is derived from an EMBL/GenBank/DDBJ whole genome shotgun (WGS) entry which is preliminary data.</text>
</comment>
<keyword evidence="3" id="KW-0378">Hydrolase</keyword>
<dbReference type="Proteomes" id="UP000182489">
    <property type="component" value="Unassembled WGS sequence"/>
</dbReference>
<protein>
    <submittedName>
        <fullName evidence="5">VRR-NUC domain-containing protein</fullName>
    </submittedName>
</protein>
<sequence length="243" mass="26626">MMGPNNTPPAGQAPLAVGGMSMEGATTVVPINKPQLDFSDKKALCSAVCKCQSMPAIGADGRSLKQECVSARLKALDVALGHRSPYKAEFTYDMTKRPPAPFLDKDVDTKSRTLWPGWTNVLWPKDPSRPVPYKPGKGYTRRPDVIIVKDPTKPPTQDNIKQVVEIKFPGDPFRPGQREDYIVIAGDEMKMVPLASDECDCDRAELEPSKIPVEQLAKAAALLRLIYMVVVIKRPPLGGLPAY</sequence>
<dbReference type="AlphaFoldDB" id="A0AB38C825"/>
<reference evidence="5 6" key="1">
    <citation type="submission" date="2016-11" db="EMBL/GenBank/DDBJ databases">
        <authorList>
            <person name="Varghese N."/>
            <person name="Submissions S."/>
        </authorList>
    </citation>
    <scope>NUCLEOTIDE SEQUENCE [LARGE SCALE GENOMIC DNA]</scope>
    <source>
        <strain evidence="5 6">NFR18</strain>
    </source>
</reference>
<evidence type="ECO:0000256" key="1">
    <source>
        <dbReference type="ARBA" id="ARBA00001946"/>
    </source>
</evidence>
<dbReference type="GO" id="GO:0004518">
    <property type="term" value="F:nuclease activity"/>
    <property type="evidence" value="ECO:0007669"/>
    <property type="project" value="UniProtKB-KW"/>
</dbReference>
<dbReference type="EMBL" id="FPKH01000002">
    <property type="protein sequence ID" value="SFX61428.1"/>
    <property type="molecule type" value="Genomic_DNA"/>
</dbReference>